<evidence type="ECO:0000256" key="4">
    <source>
        <dbReference type="SAM" id="SignalP"/>
    </source>
</evidence>
<evidence type="ECO:0000256" key="1">
    <source>
        <dbReference type="ARBA" id="ARBA00022723"/>
    </source>
</evidence>
<accession>A0ABY0FIC4</accession>
<evidence type="ECO:0000256" key="2">
    <source>
        <dbReference type="ARBA" id="ARBA00022837"/>
    </source>
</evidence>
<dbReference type="InterPro" id="IPR008707">
    <property type="entry name" value="B-propeller_PilY1"/>
</dbReference>
<dbReference type="Proteomes" id="UP000290682">
    <property type="component" value="Unassembled WGS sequence"/>
</dbReference>
<evidence type="ECO:0000259" key="5">
    <source>
        <dbReference type="Pfam" id="PF05567"/>
    </source>
</evidence>
<feature type="chain" id="PRO_5045974029" description="PilY1 beta-propeller domain-containing protein" evidence="4">
    <location>
        <begin position="23"/>
        <end position="1290"/>
    </location>
</feature>
<reference evidence="6 7" key="1">
    <citation type="submission" date="2018-10" db="EMBL/GenBank/DDBJ databases">
        <title>Draft genome of Fastidiocella sp. strain 375T, a bacterium isolated from a karstic cave dripping water.</title>
        <authorList>
            <person name="Coelho C."/>
            <person name="Verissimo A."/>
            <person name="Tiago I."/>
        </authorList>
    </citation>
    <scope>NUCLEOTIDE SEQUENCE [LARGE SCALE GENOMIC DNA]</scope>
    <source>
        <strain evidence="6 7">CAVE-375</strain>
    </source>
</reference>
<feature type="domain" description="PilY1 beta-propeller" evidence="5">
    <location>
        <begin position="773"/>
        <end position="1110"/>
    </location>
</feature>
<keyword evidence="7" id="KW-1185">Reference proteome</keyword>
<evidence type="ECO:0000256" key="3">
    <source>
        <dbReference type="SAM" id="MobiDB-lite"/>
    </source>
</evidence>
<keyword evidence="2" id="KW-0106">Calcium</keyword>
<comment type="caution">
    <text evidence="6">The sequence shown here is derived from an EMBL/GenBank/DDBJ whole genome shotgun (WGS) entry which is preliminary data.</text>
</comment>
<feature type="signal peptide" evidence="4">
    <location>
        <begin position="1"/>
        <end position="22"/>
    </location>
</feature>
<feature type="compositionally biased region" description="Low complexity" evidence="3">
    <location>
        <begin position="428"/>
        <end position="441"/>
    </location>
</feature>
<proteinExistence type="predicted"/>
<gene>
    <name evidence="6" type="ORF">EBB06_00775</name>
</gene>
<dbReference type="RefSeq" id="WP_129210607.1">
    <property type="nucleotide sequence ID" value="NZ_REGR01000001.1"/>
</dbReference>
<evidence type="ECO:0000313" key="7">
    <source>
        <dbReference type="Proteomes" id="UP000290682"/>
    </source>
</evidence>
<evidence type="ECO:0000313" key="6">
    <source>
        <dbReference type="EMBL" id="RXZ45386.1"/>
    </source>
</evidence>
<dbReference type="Pfam" id="PF05567">
    <property type="entry name" value="T4P_PilY1"/>
    <property type="match status" value="1"/>
</dbReference>
<protein>
    <recommendedName>
        <fullName evidence="5">PilY1 beta-propeller domain-containing protein</fullName>
    </recommendedName>
</protein>
<keyword evidence="1" id="KW-0479">Metal-binding</keyword>
<sequence length="1290" mass="136065">MHAWKKNIIALSIALWLGDAGAASQTLDEIPPGVGVSSAGPNVLFALSIEFPTAGEAYTNRTFSITNKYIGYFDPDKCYGYNSTAGYFEPVAAVNDAANRTCDNSKWSGNLLNWATMSAVDIFRSTLTGGSRALGTSGTSADYTNGDTTSLTVLRRARIHPTGQNRSYGFSPNQRNITSSISSLTPHSDAKVCFASSNWTFSVKRGDSSTDCSSFSSGTVSTFNAMVKVCDATVGLEANCTAYTSGSATNYKPEGLIQKNGTKMRFGAFSYLNDPSGSDNPTKYNRDGGVLRARLKKPGQSSSLTVGGSTISLGAEWNSSTGQFVVNPDSGDATASSVASSGVVNYINKFGDNSYYKTYDPAAELYYAALRYYRNKGNFSAYTSGADATMRDGFPAITNWDDPIVNSCQKNFIIYLGDTNTHGDVDLPGSNYSPSGSNQSSLHANPPTDDMNVASLTSALAAAEGVSTFASGNNTGSSNSPPYIAALAYWGNTNDIRTDTGMDGKQTVSAFMIDTVENNQAKCTPQKYAAGTCTSPSSSNPKTNPFYVAAKYGGFIDSDDDNLPDVRSEWTSDAAGTSSIAAYSPEGTPKNFAQANSPQNMENALNTAFSNIQFLTGSLSTVMSAVNGATLRPDGSTVIYRPSFTPSNWTGDLSASVLAADGSETLRWSAAAKLNASVVSRRNVFTYNRTVSTSRAGSQFRSGTGYEWLATALNKTGAGSDSYGAQRIDYIRGDKSREGASSNPVFRSRAAGLFGTVINSAPVYIPAPGRITETGCDFPANDKAQILARAPMVAVSANDGMLHVVNANDSDANTWGQEVFSYVPASILPKLRNFTDTSYTHNYLVDGPVQAANICTDESGSRVAKTVLVGSTGAGGKGVFALDVTKASASSGFSASDVLWEFSDADDTNLGYAVASPQIVRVRDGSDGNGPTYRYAALLGNGLNSTGQGGSLFLLYLDRDRDSNGGAWVRNTDYRRLDVGQVTAASGVSGDDPVSPNGLMSPMAVDEDGDLVTDWVYAGDVNGNLWKFDLRDANPANWAAANSGQPLFTAWSLKSDGSRNKRQPVVAAPLVVKHPKGGLMVVFGTGKLFSGVDREDTSVQALYGLRDNGSALGHTANASLVKQTIAAGLLTGSNVSGVFKTSSANTVDYTSQNGWYMPLTSTTSGDGDVAEEFGERALSSPGLIQGRAQFVTTVSAGNSCTVGGESWLTELNVFSGAQLSVPIYDTSGDGVIGGSVADQAASRRKLNVWSGAMRNLRTSSFGMLRMSGGGVAPNRYPVRINWREIMTYDE</sequence>
<keyword evidence="4" id="KW-0732">Signal</keyword>
<feature type="region of interest" description="Disordered" evidence="3">
    <location>
        <begin position="426"/>
        <end position="449"/>
    </location>
</feature>
<organism evidence="6 7">
    <name type="scientific">Crenobacter cavernae</name>
    <dbReference type="NCBI Taxonomy" id="2290923"/>
    <lineage>
        <taxon>Bacteria</taxon>
        <taxon>Pseudomonadati</taxon>
        <taxon>Pseudomonadota</taxon>
        <taxon>Betaproteobacteria</taxon>
        <taxon>Neisseriales</taxon>
        <taxon>Neisseriaceae</taxon>
        <taxon>Crenobacter</taxon>
    </lineage>
</organism>
<name>A0ABY0FIC4_9NEIS</name>
<dbReference type="EMBL" id="REGR01000001">
    <property type="protein sequence ID" value="RXZ45386.1"/>
    <property type="molecule type" value="Genomic_DNA"/>
</dbReference>